<keyword evidence="2" id="KW-1185">Reference proteome</keyword>
<dbReference type="RefSeq" id="WP_349144406.1">
    <property type="nucleotide sequence ID" value="NZ_JBBMFC010000013.1"/>
</dbReference>
<accession>A0ABV1I209</accession>
<dbReference type="Pfam" id="PF12672">
    <property type="entry name" value="DUF3793"/>
    <property type="match status" value="1"/>
</dbReference>
<sequence>MIETMIGNSIANQCSPVLMDVKPSNLLILTREEEERFLEMEDIPGIWGICLHRGEQKSIWLLYRKDRLEALLLWPGTAEFLKSYGYQTEESTLDQMLARLAERFTEYKEGRAEFPHEMGAFLGYPLSDVKGFIEHEGKDFLCSGYWKVYSDETGAKKTFQLYQAVRNMVLQMLSAGSSLCEISCQAY</sequence>
<evidence type="ECO:0000313" key="1">
    <source>
        <dbReference type="EMBL" id="MEQ2578855.1"/>
    </source>
</evidence>
<name>A0ABV1I209_9FIRM</name>
<gene>
    <name evidence="1" type="ORF">WMO62_08380</name>
</gene>
<evidence type="ECO:0000313" key="2">
    <source>
        <dbReference type="Proteomes" id="UP001470288"/>
    </source>
</evidence>
<proteinExistence type="predicted"/>
<comment type="caution">
    <text evidence="1">The sequence shown here is derived from an EMBL/GenBank/DDBJ whole genome shotgun (WGS) entry which is preliminary data.</text>
</comment>
<dbReference type="Proteomes" id="UP001470288">
    <property type="component" value="Unassembled WGS sequence"/>
</dbReference>
<dbReference type="InterPro" id="IPR024523">
    <property type="entry name" value="DUF3793"/>
</dbReference>
<reference evidence="1 2" key="1">
    <citation type="submission" date="2024-03" db="EMBL/GenBank/DDBJ databases">
        <title>Human intestinal bacterial collection.</title>
        <authorList>
            <person name="Pauvert C."/>
            <person name="Hitch T.C.A."/>
            <person name="Clavel T."/>
        </authorList>
    </citation>
    <scope>NUCLEOTIDE SEQUENCE [LARGE SCALE GENOMIC DNA]</scope>
    <source>
        <strain evidence="1 2">CLA-AA-H78B</strain>
    </source>
</reference>
<dbReference type="EMBL" id="JBBMFC010000013">
    <property type="protein sequence ID" value="MEQ2578855.1"/>
    <property type="molecule type" value="Genomic_DNA"/>
</dbReference>
<protein>
    <submittedName>
        <fullName evidence="1">DUF3793 family protein</fullName>
    </submittedName>
</protein>
<organism evidence="1 2">
    <name type="scientific">Hominiventricola aquisgranensis</name>
    <dbReference type="NCBI Taxonomy" id="3133164"/>
    <lineage>
        <taxon>Bacteria</taxon>
        <taxon>Bacillati</taxon>
        <taxon>Bacillota</taxon>
        <taxon>Clostridia</taxon>
        <taxon>Lachnospirales</taxon>
        <taxon>Lachnospiraceae</taxon>
        <taxon>Hominiventricola</taxon>
    </lineage>
</organism>